<evidence type="ECO:0000256" key="1">
    <source>
        <dbReference type="ARBA" id="ARBA00022801"/>
    </source>
</evidence>
<keyword evidence="2" id="KW-0732">Signal</keyword>
<sequence length="411" mass="44575">MSKTISILSLIFMSVFSMAANTANKTIQENFKVTLVSPENGAYTVSPEIPEDGMVPSGTELTVQASPSEGFSLDAIYYTYKGGMWGTTSVENFTGSMKITVDKDMSIGATFVEDGLVSNLNVTRDVVYAKPGVKPLKYDVYSPKGAENLPFAIIVHGGGWSSNNEDIMRGLARELAKGDQYVVVSIDYRWVNQLDGDEEPNAMHELIEDVFGAIAHIQEHAAEYGGDPTKIAITGDSAGGHLSASAAILSPMIGDGGFGKANDVYEFMPSYMPNGKTVEAVNKEITEAIKVVAPSYGPFSAEDFKQFMPQQAGKEYFDAVSPAAHVPNVADRAIPHFIVRGTQDPLISNEVVQPYVQDLKKNGQTVEYIQVEGAGHAFFDWKPDAQTRATFAKFGVPYAAEMKSFFDSVLY</sequence>
<proteinExistence type="predicted"/>
<organism evidence="4 5">
    <name type="scientific">Flagellimonas profundi</name>
    <dbReference type="NCBI Taxonomy" id="2915620"/>
    <lineage>
        <taxon>Bacteria</taxon>
        <taxon>Pseudomonadati</taxon>
        <taxon>Bacteroidota</taxon>
        <taxon>Flavobacteriia</taxon>
        <taxon>Flavobacteriales</taxon>
        <taxon>Flavobacteriaceae</taxon>
        <taxon>Flagellimonas</taxon>
    </lineage>
</organism>
<evidence type="ECO:0000256" key="2">
    <source>
        <dbReference type="SAM" id="SignalP"/>
    </source>
</evidence>
<gene>
    <name evidence="4" type="ORF">J0654_10975</name>
</gene>
<dbReference type="Pfam" id="PF20434">
    <property type="entry name" value="BD-FAE"/>
    <property type="match status" value="1"/>
</dbReference>
<feature type="domain" description="BD-FAE-like" evidence="3">
    <location>
        <begin position="139"/>
        <end position="350"/>
    </location>
</feature>
<evidence type="ECO:0000259" key="3">
    <source>
        <dbReference type="Pfam" id="PF20434"/>
    </source>
</evidence>
<dbReference type="Gene3D" id="3.40.50.1820">
    <property type="entry name" value="alpha/beta hydrolase"/>
    <property type="match status" value="1"/>
</dbReference>
<keyword evidence="5" id="KW-1185">Reference proteome</keyword>
<protein>
    <submittedName>
        <fullName evidence="4">Alpha/beta hydrolase</fullName>
    </submittedName>
</protein>
<dbReference type="PANTHER" id="PTHR48081">
    <property type="entry name" value="AB HYDROLASE SUPERFAMILY PROTEIN C4A8.06C"/>
    <property type="match status" value="1"/>
</dbReference>
<comment type="caution">
    <text evidence="4">The sequence shown here is derived from an EMBL/GenBank/DDBJ whole genome shotgun (WGS) entry which is preliminary data.</text>
</comment>
<dbReference type="EMBL" id="JAFLNM010000002">
    <property type="protein sequence ID" value="MBO0342173.1"/>
    <property type="molecule type" value="Genomic_DNA"/>
</dbReference>
<feature type="chain" id="PRO_5045166814" evidence="2">
    <location>
        <begin position="20"/>
        <end position="411"/>
    </location>
</feature>
<evidence type="ECO:0000313" key="4">
    <source>
        <dbReference type="EMBL" id="MBO0342173.1"/>
    </source>
</evidence>
<feature type="signal peptide" evidence="2">
    <location>
        <begin position="1"/>
        <end position="19"/>
    </location>
</feature>
<dbReference type="RefSeq" id="WP_207028892.1">
    <property type="nucleotide sequence ID" value="NZ_JAFLNM010000002.1"/>
</dbReference>
<reference evidence="4 5" key="1">
    <citation type="submission" date="2021-03" db="EMBL/GenBank/DDBJ databases">
        <title>Muricauda lutimaris sp. nov. and Muricauda ruestringensis sp. nov, two marine members of the Flavobacteriaceae isolated from deep sea sediments of Western Pacific.</title>
        <authorList>
            <person name="Zhao S."/>
            <person name="Liu R."/>
        </authorList>
    </citation>
    <scope>NUCLEOTIDE SEQUENCE [LARGE SCALE GENOMIC DNA]</scope>
    <source>
        <strain evidence="4 5">BC31-3-A3</strain>
    </source>
</reference>
<dbReference type="InterPro" id="IPR050300">
    <property type="entry name" value="GDXG_lipolytic_enzyme"/>
</dbReference>
<dbReference type="SUPFAM" id="SSF53474">
    <property type="entry name" value="alpha/beta-Hydrolases"/>
    <property type="match status" value="1"/>
</dbReference>
<dbReference type="Proteomes" id="UP000664807">
    <property type="component" value="Unassembled WGS sequence"/>
</dbReference>
<dbReference type="GO" id="GO:0016787">
    <property type="term" value="F:hydrolase activity"/>
    <property type="evidence" value="ECO:0007669"/>
    <property type="project" value="UniProtKB-KW"/>
</dbReference>
<keyword evidence="1 4" id="KW-0378">Hydrolase</keyword>
<evidence type="ECO:0000313" key="5">
    <source>
        <dbReference type="Proteomes" id="UP000664807"/>
    </source>
</evidence>
<accession>A0ABS3FGH5</accession>
<dbReference type="InterPro" id="IPR029058">
    <property type="entry name" value="AB_hydrolase_fold"/>
</dbReference>
<dbReference type="InterPro" id="IPR049492">
    <property type="entry name" value="BD-FAE-like_dom"/>
</dbReference>
<name>A0ABS3FGH5_9FLAO</name>